<evidence type="ECO:0000256" key="3">
    <source>
        <dbReference type="ARBA" id="ARBA00023163"/>
    </source>
</evidence>
<evidence type="ECO:0000256" key="1">
    <source>
        <dbReference type="ARBA" id="ARBA00023015"/>
    </source>
</evidence>
<keyword evidence="2" id="KW-0238">DNA-binding</keyword>
<name>A0A345Y5D2_9NEIS</name>
<sequence>MDTPVTLSTPTSANLVGSDTSASDQKDQIDRIVALWQAERPELDASTTEVIGRIVRMEYFITRRVLADLARYELNVGEFDVLAALRRAGKPYQLPPHQLQGMVLISSGGLTNRLNRLETNGLIARLPDPSDRRGVLVTLTKKGLAIVDEAAEYHLAAEAEMLSPLDADERHQMAALLKKLLLAHDSHDEE</sequence>
<dbReference type="SUPFAM" id="SSF46785">
    <property type="entry name" value="Winged helix' DNA-binding domain"/>
    <property type="match status" value="1"/>
</dbReference>
<dbReference type="InterPro" id="IPR036390">
    <property type="entry name" value="WH_DNA-bd_sf"/>
</dbReference>
<dbReference type="KEGG" id="ccah:DWG20_06640"/>
<dbReference type="Pfam" id="PF01047">
    <property type="entry name" value="MarR"/>
    <property type="match status" value="1"/>
</dbReference>
<gene>
    <name evidence="6" type="ORF">DWG20_06640</name>
</gene>
<dbReference type="AlphaFoldDB" id="A0A345Y5D2"/>
<dbReference type="SMART" id="SM00347">
    <property type="entry name" value="HTH_MARR"/>
    <property type="match status" value="1"/>
</dbReference>
<reference evidence="6 7" key="1">
    <citation type="submission" date="2018-07" db="EMBL/GenBank/DDBJ databases">
        <title>Crenobacter cavernae sp. nov., isolated from a karst cave.</title>
        <authorList>
            <person name="Zhu H."/>
        </authorList>
    </citation>
    <scope>NUCLEOTIDE SEQUENCE [LARGE SCALE GENOMIC DNA]</scope>
    <source>
        <strain evidence="6 7">K1W11S-77</strain>
    </source>
</reference>
<keyword evidence="1" id="KW-0805">Transcription regulation</keyword>
<dbReference type="PANTHER" id="PTHR42756:SF1">
    <property type="entry name" value="TRANSCRIPTIONAL REPRESSOR OF EMRAB OPERON"/>
    <property type="match status" value="1"/>
</dbReference>
<dbReference type="Proteomes" id="UP000254537">
    <property type="component" value="Chromosome"/>
</dbReference>
<evidence type="ECO:0000256" key="2">
    <source>
        <dbReference type="ARBA" id="ARBA00023125"/>
    </source>
</evidence>
<evidence type="ECO:0000313" key="7">
    <source>
        <dbReference type="Proteomes" id="UP000254537"/>
    </source>
</evidence>
<feature type="region of interest" description="Disordered" evidence="4">
    <location>
        <begin position="1"/>
        <end position="22"/>
    </location>
</feature>
<dbReference type="PANTHER" id="PTHR42756">
    <property type="entry name" value="TRANSCRIPTIONAL REGULATOR, MARR"/>
    <property type="match status" value="1"/>
</dbReference>
<protein>
    <submittedName>
        <fullName evidence="6">MarR family transcriptional regulator</fullName>
    </submittedName>
</protein>
<organism evidence="6 7">
    <name type="scientific">Crenobacter cavernae</name>
    <dbReference type="NCBI Taxonomy" id="2290923"/>
    <lineage>
        <taxon>Bacteria</taxon>
        <taxon>Pseudomonadati</taxon>
        <taxon>Pseudomonadota</taxon>
        <taxon>Betaproteobacteria</taxon>
        <taxon>Neisseriales</taxon>
        <taxon>Neisseriaceae</taxon>
        <taxon>Crenobacter</taxon>
    </lineage>
</organism>
<dbReference type="PROSITE" id="PS50995">
    <property type="entry name" value="HTH_MARR_2"/>
    <property type="match status" value="1"/>
</dbReference>
<accession>A0A345Y5D2</accession>
<proteinExistence type="predicted"/>
<evidence type="ECO:0000313" key="6">
    <source>
        <dbReference type="EMBL" id="AXK39134.1"/>
    </source>
</evidence>
<feature type="domain" description="HTH marR-type" evidence="5">
    <location>
        <begin position="44"/>
        <end position="182"/>
    </location>
</feature>
<dbReference type="GO" id="GO:0003700">
    <property type="term" value="F:DNA-binding transcription factor activity"/>
    <property type="evidence" value="ECO:0007669"/>
    <property type="project" value="InterPro"/>
</dbReference>
<dbReference type="GO" id="GO:0003677">
    <property type="term" value="F:DNA binding"/>
    <property type="evidence" value="ECO:0007669"/>
    <property type="project" value="UniProtKB-KW"/>
</dbReference>
<dbReference type="PRINTS" id="PR00598">
    <property type="entry name" value="HTHMARR"/>
</dbReference>
<evidence type="ECO:0000259" key="5">
    <source>
        <dbReference type="PROSITE" id="PS50995"/>
    </source>
</evidence>
<dbReference type="InterPro" id="IPR000835">
    <property type="entry name" value="HTH_MarR-typ"/>
</dbReference>
<dbReference type="EMBL" id="CP031337">
    <property type="protein sequence ID" value="AXK39134.1"/>
    <property type="molecule type" value="Genomic_DNA"/>
</dbReference>
<keyword evidence="3" id="KW-0804">Transcription</keyword>
<dbReference type="Gene3D" id="1.10.10.10">
    <property type="entry name" value="Winged helix-like DNA-binding domain superfamily/Winged helix DNA-binding domain"/>
    <property type="match status" value="1"/>
</dbReference>
<dbReference type="InterPro" id="IPR036388">
    <property type="entry name" value="WH-like_DNA-bd_sf"/>
</dbReference>
<evidence type="ECO:0000256" key="4">
    <source>
        <dbReference type="SAM" id="MobiDB-lite"/>
    </source>
</evidence>
<dbReference type="OrthoDB" id="32523at2"/>